<dbReference type="Gene3D" id="1.10.10.10">
    <property type="entry name" value="Winged helix-like DNA-binding domain superfamily/Winged helix DNA-binding domain"/>
    <property type="match status" value="1"/>
</dbReference>
<protein>
    <submittedName>
        <fullName evidence="6">DeoR/GlpR transcriptional regulator</fullName>
    </submittedName>
</protein>
<accession>A0A4U3MT33</accession>
<dbReference type="GO" id="GO:0003700">
    <property type="term" value="F:DNA-binding transcription factor activity"/>
    <property type="evidence" value="ECO:0007669"/>
    <property type="project" value="InterPro"/>
</dbReference>
<dbReference type="RefSeq" id="WP_137245292.1">
    <property type="nucleotide sequence ID" value="NZ_SZQA01000001.1"/>
</dbReference>
<keyword evidence="2" id="KW-0238">DNA-binding</keyword>
<dbReference type="InterPro" id="IPR036388">
    <property type="entry name" value="WH-like_DNA-bd_sf"/>
</dbReference>
<dbReference type="PROSITE" id="PS51000">
    <property type="entry name" value="HTH_DEOR_2"/>
    <property type="match status" value="1"/>
</dbReference>
<dbReference type="PANTHER" id="PTHR30363:SF44">
    <property type="entry name" value="AGA OPERON TRANSCRIPTIONAL REPRESSOR-RELATED"/>
    <property type="match status" value="1"/>
</dbReference>
<dbReference type="AlphaFoldDB" id="A0A4U3MT33"/>
<dbReference type="PROSITE" id="PS00894">
    <property type="entry name" value="HTH_DEOR_1"/>
    <property type="match status" value="1"/>
</dbReference>
<evidence type="ECO:0000259" key="5">
    <source>
        <dbReference type="PROSITE" id="PS51000"/>
    </source>
</evidence>
<dbReference type="PROSITE" id="PS50987">
    <property type="entry name" value="HTH_ARSR_2"/>
    <property type="match status" value="1"/>
</dbReference>
<evidence type="ECO:0000313" key="7">
    <source>
        <dbReference type="Proteomes" id="UP000308705"/>
    </source>
</evidence>
<dbReference type="PANTHER" id="PTHR30363">
    <property type="entry name" value="HTH-TYPE TRANSCRIPTIONAL REGULATOR SRLR-RELATED"/>
    <property type="match status" value="1"/>
</dbReference>
<dbReference type="SUPFAM" id="SSF46785">
    <property type="entry name" value="Winged helix' DNA-binding domain"/>
    <property type="match status" value="1"/>
</dbReference>
<gene>
    <name evidence="6" type="ORF">FDA94_02180</name>
</gene>
<dbReference type="Proteomes" id="UP000308705">
    <property type="component" value="Unassembled WGS sequence"/>
</dbReference>
<organism evidence="6 7">
    <name type="scientific">Herbidospora galbida</name>
    <dbReference type="NCBI Taxonomy" id="2575442"/>
    <lineage>
        <taxon>Bacteria</taxon>
        <taxon>Bacillati</taxon>
        <taxon>Actinomycetota</taxon>
        <taxon>Actinomycetes</taxon>
        <taxon>Streptosporangiales</taxon>
        <taxon>Streptosporangiaceae</taxon>
        <taxon>Herbidospora</taxon>
    </lineage>
</organism>
<dbReference type="SUPFAM" id="SSF100950">
    <property type="entry name" value="NagB/RpiA/CoA transferase-like"/>
    <property type="match status" value="1"/>
</dbReference>
<dbReference type="SMART" id="SM00420">
    <property type="entry name" value="HTH_DEOR"/>
    <property type="match status" value="1"/>
</dbReference>
<dbReference type="EMBL" id="SZQA01000001">
    <property type="protein sequence ID" value="TKK91606.1"/>
    <property type="molecule type" value="Genomic_DNA"/>
</dbReference>
<evidence type="ECO:0000259" key="4">
    <source>
        <dbReference type="PROSITE" id="PS50987"/>
    </source>
</evidence>
<dbReference type="SMART" id="SM01134">
    <property type="entry name" value="DeoRC"/>
    <property type="match status" value="1"/>
</dbReference>
<dbReference type="InterPro" id="IPR036390">
    <property type="entry name" value="WH_DNA-bd_sf"/>
</dbReference>
<dbReference type="Pfam" id="PF00455">
    <property type="entry name" value="DeoRC"/>
    <property type="match status" value="1"/>
</dbReference>
<reference evidence="6 7" key="1">
    <citation type="submission" date="2019-04" db="EMBL/GenBank/DDBJ databases">
        <title>Herbidospora sp. NEAU-GS14.nov., a novel actinomycete isolated from soil.</title>
        <authorList>
            <person name="Han L."/>
        </authorList>
    </citation>
    <scope>NUCLEOTIDE SEQUENCE [LARGE SCALE GENOMIC DNA]</scope>
    <source>
        <strain evidence="6 7">NEAU-GS14</strain>
    </source>
</reference>
<dbReference type="GO" id="GO:0003677">
    <property type="term" value="F:DNA binding"/>
    <property type="evidence" value="ECO:0007669"/>
    <property type="project" value="UniProtKB-KW"/>
</dbReference>
<sequence length="256" mass="26982">MLSERRRSELLSHVRSRGSVSVDDLAALLNVSVSTVRRDLDEMDERGLLRRVHGGAVSVEGGPEVAETPMIERSIRNLDEKRRIAAAAARMITPGSAVLLTGGSTTAQMVPHLVAVPDVTVVTNSVAIAYAIGIASETTQVLVLGGLMRNAELSLLGHLTTQALNDVHIDVGFFSAYGIDPAYGMLGAHLAEAETDRNMIAAATRLVVLADHSKFTQRSAVRIAPLSRIDTVVTDTAAPVEAVTALEGAGITVVST</sequence>
<dbReference type="InterPro" id="IPR001034">
    <property type="entry name" value="DeoR_HTH"/>
</dbReference>
<proteinExistence type="predicted"/>
<keyword evidence="1" id="KW-0805">Transcription regulation</keyword>
<evidence type="ECO:0000313" key="6">
    <source>
        <dbReference type="EMBL" id="TKK91606.1"/>
    </source>
</evidence>
<dbReference type="InterPro" id="IPR018356">
    <property type="entry name" value="Tscrpt_reg_HTH_DeoR_CS"/>
</dbReference>
<dbReference type="InterPro" id="IPR050313">
    <property type="entry name" value="Carb_Metab_HTH_regulators"/>
</dbReference>
<name>A0A4U3MT33_9ACTN</name>
<evidence type="ECO:0000256" key="2">
    <source>
        <dbReference type="ARBA" id="ARBA00023125"/>
    </source>
</evidence>
<dbReference type="InterPro" id="IPR001845">
    <property type="entry name" value="HTH_ArsR_DNA-bd_dom"/>
</dbReference>
<dbReference type="Gene3D" id="3.40.50.1360">
    <property type="match status" value="1"/>
</dbReference>
<comment type="caution">
    <text evidence="6">The sequence shown here is derived from an EMBL/GenBank/DDBJ whole genome shotgun (WGS) entry which is preliminary data.</text>
</comment>
<dbReference type="InterPro" id="IPR014036">
    <property type="entry name" value="DeoR-like_C"/>
</dbReference>
<dbReference type="InterPro" id="IPR037171">
    <property type="entry name" value="NagB/RpiA_transferase-like"/>
</dbReference>
<feature type="domain" description="HTH arsR-type" evidence="4">
    <location>
        <begin position="1"/>
        <end position="82"/>
    </location>
</feature>
<dbReference type="OrthoDB" id="7688673at2"/>
<evidence type="ECO:0000256" key="1">
    <source>
        <dbReference type="ARBA" id="ARBA00023015"/>
    </source>
</evidence>
<feature type="domain" description="HTH deoR-type" evidence="5">
    <location>
        <begin position="3"/>
        <end position="58"/>
    </location>
</feature>
<keyword evidence="3" id="KW-0804">Transcription</keyword>
<keyword evidence="7" id="KW-1185">Reference proteome</keyword>
<dbReference type="PRINTS" id="PR00037">
    <property type="entry name" value="HTHLACR"/>
</dbReference>
<evidence type="ECO:0000256" key="3">
    <source>
        <dbReference type="ARBA" id="ARBA00023163"/>
    </source>
</evidence>
<dbReference type="Pfam" id="PF08220">
    <property type="entry name" value="HTH_DeoR"/>
    <property type="match status" value="1"/>
</dbReference>